<evidence type="ECO:0000313" key="2">
    <source>
        <dbReference type="EMBL" id="QNP40910.1"/>
    </source>
</evidence>
<dbReference type="KEGG" id="lsx:H8B22_01235"/>
<feature type="repeat" description="TPR" evidence="1">
    <location>
        <begin position="386"/>
        <end position="419"/>
    </location>
</feature>
<dbReference type="Gene3D" id="1.25.40.10">
    <property type="entry name" value="Tetratricopeptide repeat domain"/>
    <property type="match status" value="1"/>
</dbReference>
<keyword evidence="3" id="KW-1185">Reference proteome</keyword>
<dbReference type="InterPro" id="IPR011990">
    <property type="entry name" value="TPR-like_helical_dom_sf"/>
</dbReference>
<evidence type="ECO:0000313" key="3">
    <source>
        <dbReference type="Proteomes" id="UP000516018"/>
    </source>
</evidence>
<dbReference type="InterPro" id="IPR019734">
    <property type="entry name" value="TPR_rpt"/>
</dbReference>
<dbReference type="RefSeq" id="WP_187712348.1">
    <property type="nucleotide sequence ID" value="NZ_CP060820.1"/>
</dbReference>
<dbReference type="PROSITE" id="PS50005">
    <property type="entry name" value="TPR"/>
    <property type="match status" value="1"/>
</dbReference>
<dbReference type="AlphaFoldDB" id="A0A7H0FXZ4"/>
<name>A0A7H0FXZ4_9GAMM</name>
<dbReference type="Proteomes" id="UP000516018">
    <property type="component" value="Chromosome"/>
</dbReference>
<keyword evidence="1" id="KW-0802">TPR repeat</keyword>
<reference evidence="2 3" key="1">
    <citation type="submission" date="2020-08" db="EMBL/GenBank/DDBJ databases">
        <title>Lysobacter sp. II4 sp. nov., isolated from soil.</title>
        <authorList>
            <person name="Woo C.Y."/>
            <person name="Kim J."/>
        </authorList>
    </citation>
    <scope>NUCLEOTIDE SEQUENCE [LARGE SCALE GENOMIC DNA]</scope>
    <source>
        <strain evidence="2 3">II4</strain>
    </source>
</reference>
<organism evidence="2 3">
    <name type="scientific">Agrilutibacter terrestris</name>
    <dbReference type="NCBI Taxonomy" id="2865112"/>
    <lineage>
        <taxon>Bacteria</taxon>
        <taxon>Pseudomonadati</taxon>
        <taxon>Pseudomonadota</taxon>
        <taxon>Gammaproteobacteria</taxon>
        <taxon>Lysobacterales</taxon>
        <taxon>Lysobacteraceae</taxon>
        <taxon>Agrilutibacter</taxon>
    </lineage>
</organism>
<sequence>MAGLLLAGEATAGLPPIPERPEAEVLKDAPAPWRDYLLKARAAERIADPLQRCLAFPDVPGNKWPAGHAQAHCRYHNAAVPSLADVEGYLQRGEAGALEKLLADALARHFSDSGFSEEIHPFFERFQGEPADADRVSALWLEKSPDSAFAVLARGVYFVSAAWKARGGKWASETPRESLREMSRMADQAVPLIRKAIKAEPRLMPGYVAAMDLAILDSRADLEAWAFQKGHGIDPGCTELVRYRMRSLEPRWGGSYEAMLAYAYELPALYPRRPQIAMYQAAPFGDRGNRLVLDDVYTQETADVLDIAVATGSTEAHLHDAANLAYSRTDAPKDQWKGLAYLLQEARFNKGGAWADRRIGWNLLRTEPEWALPYLVRAEATEPDSAWGQYLLGAAYYNSGRYEEAERHYLKALGDQKQRQASLRELTTMWLYDAGLAHKQAAAKAAPYIDRLRAEYPQDGRGFMYRMDQLAMAGGGRLDPEQMKQFLKLADRADPAQKRYAEEIEAAFRKAGIK</sequence>
<accession>A0A7H0FXZ4</accession>
<dbReference type="SUPFAM" id="SSF48452">
    <property type="entry name" value="TPR-like"/>
    <property type="match status" value="2"/>
</dbReference>
<dbReference type="EMBL" id="CP060820">
    <property type="protein sequence ID" value="QNP40910.1"/>
    <property type="molecule type" value="Genomic_DNA"/>
</dbReference>
<gene>
    <name evidence="2" type="ORF">H8B22_01235</name>
</gene>
<proteinExistence type="predicted"/>
<evidence type="ECO:0000256" key="1">
    <source>
        <dbReference type="PROSITE-ProRule" id="PRU00339"/>
    </source>
</evidence>
<protein>
    <submittedName>
        <fullName evidence="2">DUF4034 domain-containing protein</fullName>
    </submittedName>
</protein>